<organism evidence="1 2">
    <name type="scientific">Lentinula aff. detonsa</name>
    <dbReference type="NCBI Taxonomy" id="2804958"/>
    <lineage>
        <taxon>Eukaryota</taxon>
        <taxon>Fungi</taxon>
        <taxon>Dikarya</taxon>
        <taxon>Basidiomycota</taxon>
        <taxon>Agaricomycotina</taxon>
        <taxon>Agaricomycetes</taxon>
        <taxon>Agaricomycetidae</taxon>
        <taxon>Agaricales</taxon>
        <taxon>Marasmiineae</taxon>
        <taxon>Omphalotaceae</taxon>
        <taxon>Lentinula</taxon>
    </lineage>
</organism>
<dbReference type="EMBL" id="MU793376">
    <property type="protein sequence ID" value="KAJ3784450.1"/>
    <property type="molecule type" value="Genomic_DNA"/>
</dbReference>
<gene>
    <name evidence="1" type="ORF">GGU10DRAFT_28478</name>
</gene>
<accession>A0AA38L500</accession>
<comment type="caution">
    <text evidence="1">The sequence shown here is derived from an EMBL/GenBank/DDBJ whole genome shotgun (WGS) entry which is preliminary data.</text>
</comment>
<name>A0AA38L500_9AGAR</name>
<protein>
    <submittedName>
        <fullName evidence="1">Uncharacterized protein</fullName>
    </submittedName>
</protein>
<dbReference type="AlphaFoldDB" id="A0AA38L500"/>
<keyword evidence="2" id="KW-1185">Reference proteome</keyword>
<evidence type="ECO:0000313" key="1">
    <source>
        <dbReference type="EMBL" id="KAJ3784450.1"/>
    </source>
</evidence>
<sequence>MAAHTAINSCRPAAIMKAYELSSNISLIPPTIAKGKFAFARIQGEICLVQVSSLTPTQSALTTVDVKIFRHEFITIFRFSATTTLHPSDIQFIENIDDQLVYYEEEKGTVFLARNVMERLRQLTLPVFPQPPRRVVRPSSWR</sequence>
<evidence type="ECO:0000313" key="2">
    <source>
        <dbReference type="Proteomes" id="UP001163798"/>
    </source>
</evidence>
<reference evidence="1" key="1">
    <citation type="submission" date="2022-08" db="EMBL/GenBank/DDBJ databases">
        <authorList>
            <consortium name="DOE Joint Genome Institute"/>
            <person name="Min B."/>
            <person name="Riley R."/>
            <person name="Sierra-Patev S."/>
            <person name="Naranjo-Ortiz M."/>
            <person name="Looney B."/>
            <person name="Konkel Z."/>
            <person name="Slot J.C."/>
            <person name="Sakamoto Y."/>
            <person name="Steenwyk J.L."/>
            <person name="Rokas A."/>
            <person name="Carro J."/>
            <person name="Camarero S."/>
            <person name="Ferreira P."/>
            <person name="Molpeceres G."/>
            <person name="Ruiz-Duenas F.J."/>
            <person name="Serrano A."/>
            <person name="Henrissat B."/>
            <person name="Drula E."/>
            <person name="Hughes K.W."/>
            <person name="Mata J.L."/>
            <person name="Ishikawa N.K."/>
            <person name="Vargas-Isla R."/>
            <person name="Ushijima S."/>
            <person name="Smith C.A."/>
            <person name="Ahrendt S."/>
            <person name="Andreopoulos W."/>
            <person name="He G."/>
            <person name="Labutti K."/>
            <person name="Lipzen A."/>
            <person name="Ng V."/>
            <person name="Sandor L."/>
            <person name="Barry K."/>
            <person name="Martinez A.T."/>
            <person name="Xiao Y."/>
            <person name="Gibbons J.G."/>
            <person name="Terashima K."/>
            <person name="Hibbett D.S."/>
            <person name="Grigoriev I.V."/>
        </authorList>
    </citation>
    <scope>NUCLEOTIDE SEQUENCE</scope>
    <source>
        <strain evidence="1">TFB10291</strain>
    </source>
</reference>
<dbReference type="Proteomes" id="UP001163798">
    <property type="component" value="Unassembled WGS sequence"/>
</dbReference>
<proteinExistence type="predicted"/>